<dbReference type="Gene3D" id="3.40.462.20">
    <property type="match status" value="1"/>
</dbReference>
<dbReference type="Proteomes" id="UP001218188">
    <property type="component" value="Unassembled WGS sequence"/>
</dbReference>
<keyword evidence="3" id="KW-1185">Reference proteome</keyword>
<dbReference type="InterPro" id="IPR016169">
    <property type="entry name" value="FAD-bd_PCMH_sub2"/>
</dbReference>
<evidence type="ECO:0000259" key="1">
    <source>
        <dbReference type="Pfam" id="PF08031"/>
    </source>
</evidence>
<dbReference type="AlphaFoldDB" id="A0AAD6TFJ6"/>
<organism evidence="2 3">
    <name type="scientific">Mycena alexandri</name>
    <dbReference type="NCBI Taxonomy" id="1745969"/>
    <lineage>
        <taxon>Eukaryota</taxon>
        <taxon>Fungi</taxon>
        <taxon>Dikarya</taxon>
        <taxon>Basidiomycota</taxon>
        <taxon>Agaricomycotina</taxon>
        <taxon>Agaricomycetes</taxon>
        <taxon>Agaricomycetidae</taxon>
        <taxon>Agaricales</taxon>
        <taxon>Marasmiineae</taxon>
        <taxon>Mycenaceae</taxon>
        <taxon>Mycena</taxon>
    </lineage>
</organism>
<dbReference type="InterPro" id="IPR012951">
    <property type="entry name" value="BBE"/>
</dbReference>
<dbReference type="EMBL" id="JARJCM010000007">
    <property type="protein sequence ID" value="KAJ7044441.1"/>
    <property type="molecule type" value="Genomic_DNA"/>
</dbReference>
<evidence type="ECO:0000313" key="3">
    <source>
        <dbReference type="Proteomes" id="UP001218188"/>
    </source>
</evidence>
<dbReference type="GO" id="GO:0016491">
    <property type="term" value="F:oxidoreductase activity"/>
    <property type="evidence" value="ECO:0007669"/>
    <property type="project" value="InterPro"/>
</dbReference>
<dbReference type="Gene3D" id="3.30.465.10">
    <property type="match status" value="1"/>
</dbReference>
<name>A0AAD6TFJ6_9AGAR</name>
<dbReference type="Pfam" id="PF08031">
    <property type="entry name" value="BBE"/>
    <property type="match status" value="1"/>
</dbReference>
<gene>
    <name evidence="2" type="ORF">C8F04DRAFT_1356906</name>
</gene>
<evidence type="ECO:0000313" key="2">
    <source>
        <dbReference type="EMBL" id="KAJ7044441.1"/>
    </source>
</evidence>
<feature type="domain" description="Berberine/berberine-like" evidence="1">
    <location>
        <begin position="89"/>
        <end position="129"/>
    </location>
</feature>
<dbReference type="GO" id="GO:0050660">
    <property type="term" value="F:flavin adenine dinucleotide binding"/>
    <property type="evidence" value="ECO:0007669"/>
    <property type="project" value="InterPro"/>
</dbReference>
<comment type="caution">
    <text evidence="2">The sequence shown here is derived from an EMBL/GenBank/DDBJ whole genome shotgun (WGS) entry which is preliminary data.</text>
</comment>
<proteinExistence type="predicted"/>
<protein>
    <recommendedName>
        <fullName evidence="1">Berberine/berberine-like domain-containing protein</fullName>
    </recommendedName>
</protein>
<accession>A0AAD6TFJ6</accession>
<reference evidence="2" key="1">
    <citation type="submission" date="2023-03" db="EMBL/GenBank/DDBJ databases">
        <title>Massive genome expansion in bonnet fungi (Mycena s.s.) driven by repeated elements and novel gene families across ecological guilds.</title>
        <authorList>
            <consortium name="Lawrence Berkeley National Laboratory"/>
            <person name="Harder C.B."/>
            <person name="Miyauchi S."/>
            <person name="Viragh M."/>
            <person name="Kuo A."/>
            <person name="Thoen E."/>
            <person name="Andreopoulos B."/>
            <person name="Lu D."/>
            <person name="Skrede I."/>
            <person name="Drula E."/>
            <person name="Henrissat B."/>
            <person name="Morin E."/>
            <person name="Kohler A."/>
            <person name="Barry K."/>
            <person name="LaButti K."/>
            <person name="Morin E."/>
            <person name="Salamov A."/>
            <person name="Lipzen A."/>
            <person name="Mereny Z."/>
            <person name="Hegedus B."/>
            <person name="Baldrian P."/>
            <person name="Stursova M."/>
            <person name="Weitz H."/>
            <person name="Taylor A."/>
            <person name="Grigoriev I.V."/>
            <person name="Nagy L.G."/>
            <person name="Martin F."/>
            <person name="Kauserud H."/>
        </authorList>
    </citation>
    <scope>NUCLEOTIDE SEQUENCE</scope>
    <source>
        <strain evidence="2">CBHHK200</strain>
    </source>
</reference>
<sequence length="155" mass="17164">MVQSIHAAVEDGGYTVNAIPYAPTEEVAGFPNDAVIPAFRETLMHAIAFDSASPVKDGRVLPAKELNAAHARLDSFVDAWRKLTPGSGAYMNEADMQEPEWQQSFFGDHYLQLLQIKRRRDPWGVFWAPTTPGSELWEVVVPDGLPLQTGPLCRT</sequence>